<organism evidence="1 2">
    <name type="scientific">Araneus ventricosus</name>
    <name type="common">Orbweaver spider</name>
    <name type="synonym">Epeira ventricosa</name>
    <dbReference type="NCBI Taxonomy" id="182803"/>
    <lineage>
        <taxon>Eukaryota</taxon>
        <taxon>Metazoa</taxon>
        <taxon>Ecdysozoa</taxon>
        <taxon>Arthropoda</taxon>
        <taxon>Chelicerata</taxon>
        <taxon>Arachnida</taxon>
        <taxon>Araneae</taxon>
        <taxon>Araneomorphae</taxon>
        <taxon>Entelegynae</taxon>
        <taxon>Araneoidea</taxon>
        <taxon>Araneidae</taxon>
        <taxon>Araneus</taxon>
    </lineage>
</organism>
<protein>
    <submittedName>
        <fullName evidence="1">Uncharacterized protein</fullName>
    </submittedName>
</protein>
<name>A0A4Y2J9S7_ARAVE</name>
<gene>
    <name evidence="1" type="ORF">AVEN_87428_1</name>
</gene>
<reference evidence="1 2" key="1">
    <citation type="journal article" date="2019" name="Sci. Rep.">
        <title>Orb-weaving spider Araneus ventricosus genome elucidates the spidroin gene catalogue.</title>
        <authorList>
            <person name="Kono N."/>
            <person name="Nakamura H."/>
            <person name="Ohtoshi R."/>
            <person name="Moran D.A.P."/>
            <person name="Shinohara A."/>
            <person name="Yoshida Y."/>
            <person name="Fujiwara M."/>
            <person name="Mori M."/>
            <person name="Tomita M."/>
            <person name="Arakawa K."/>
        </authorList>
    </citation>
    <scope>NUCLEOTIDE SEQUENCE [LARGE SCALE GENOMIC DNA]</scope>
</reference>
<dbReference type="EMBL" id="BGPR01003329">
    <property type="protein sequence ID" value="GBM86665.1"/>
    <property type="molecule type" value="Genomic_DNA"/>
</dbReference>
<dbReference type="AlphaFoldDB" id="A0A4Y2J9S7"/>
<proteinExistence type="predicted"/>
<evidence type="ECO:0000313" key="2">
    <source>
        <dbReference type="Proteomes" id="UP000499080"/>
    </source>
</evidence>
<accession>A0A4Y2J9S7</accession>
<evidence type="ECO:0000313" key="1">
    <source>
        <dbReference type="EMBL" id="GBM86665.1"/>
    </source>
</evidence>
<dbReference type="Proteomes" id="UP000499080">
    <property type="component" value="Unassembled WGS sequence"/>
</dbReference>
<sequence length="121" mass="14319">MIPRQNRSSVRKSDENLHGVVESLDIQLALKSKRSIWNSRPKVLKCGWCRWVFVERAVNDLPKWMGLKMEWCGVPPRHLLGVERSGRWALRRHLKKDKLSVPHRPTYRLLINDAIMRLRCL</sequence>
<keyword evidence="2" id="KW-1185">Reference proteome</keyword>
<comment type="caution">
    <text evidence="1">The sequence shown here is derived from an EMBL/GenBank/DDBJ whole genome shotgun (WGS) entry which is preliminary data.</text>
</comment>